<dbReference type="InterPro" id="IPR027417">
    <property type="entry name" value="P-loop_NTPase"/>
</dbReference>
<reference evidence="2 3" key="1">
    <citation type="submission" date="2020-06" db="EMBL/GenBank/DDBJ databases">
        <title>Altererythrobacter sp. HHU K3-1.</title>
        <authorList>
            <person name="Zhang D."/>
            <person name="Xue H."/>
        </authorList>
    </citation>
    <scope>NUCLEOTIDE SEQUENCE [LARGE SCALE GENOMIC DNA]</scope>
    <source>
        <strain evidence="2 3">HHU K3-1</strain>
    </source>
</reference>
<dbReference type="CDD" id="cd00267">
    <property type="entry name" value="ABC_ATPase"/>
    <property type="match status" value="1"/>
</dbReference>
<accession>A0A850HAM4</accession>
<proteinExistence type="predicted"/>
<dbReference type="PANTHER" id="PTHR43581">
    <property type="entry name" value="ATP/GTP PHOSPHATASE"/>
    <property type="match status" value="1"/>
</dbReference>
<dbReference type="EMBL" id="JABWGV010000001">
    <property type="protein sequence ID" value="NVD44119.1"/>
    <property type="molecule type" value="Genomic_DNA"/>
</dbReference>
<dbReference type="GO" id="GO:0016887">
    <property type="term" value="F:ATP hydrolysis activity"/>
    <property type="evidence" value="ECO:0007669"/>
    <property type="project" value="InterPro"/>
</dbReference>
<dbReference type="RefSeq" id="WP_176266392.1">
    <property type="nucleotide sequence ID" value="NZ_JABWGV010000001.1"/>
</dbReference>
<dbReference type="PANTHER" id="PTHR43581:SF4">
    <property type="entry name" value="ATP_GTP PHOSPHATASE"/>
    <property type="match status" value="1"/>
</dbReference>
<evidence type="ECO:0000259" key="1">
    <source>
        <dbReference type="Pfam" id="PF13304"/>
    </source>
</evidence>
<keyword evidence="3" id="KW-1185">Reference proteome</keyword>
<protein>
    <submittedName>
        <fullName evidence="2">AAA family ATPase</fullName>
    </submittedName>
</protein>
<dbReference type="InterPro" id="IPR003959">
    <property type="entry name" value="ATPase_AAA_core"/>
</dbReference>
<dbReference type="Pfam" id="PF13304">
    <property type="entry name" value="AAA_21"/>
    <property type="match status" value="1"/>
</dbReference>
<feature type="domain" description="ATPase AAA-type core" evidence="1">
    <location>
        <begin position="30"/>
        <end position="300"/>
    </location>
</feature>
<evidence type="ECO:0000313" key="2">
    <source>
        <dbReference type="EMBL" id="NVD44119.1"/>
    </source>
</evidence>
<dbReference type="AlphaFoldDB" id="A0A850HAM4"/>
<sequence length="596" mass="69113">MNQNEIDRFIRIEFTRFKAFERFRIDLKQFNVIVGPNNAGKSTIVGAFRILSEAMRRANSKKAEMVLGPNGRQYGHSIDLRNAFIAEENIFYDYHDDEPAQIVFTLNNGNTLTLFFPEREACFLIPNAQGKTCSSPTTFRKNFRCKISFAPVLSPVDHYEKPFKKETARRALLNYLASRNFRNIWYHFPEKFDEFQKLVETTWPGMSIKRPELVPRDGEPYLFMYCPEDRKDREIFWSGFGFQVWCQMLTHIVQAYDSSIFLIDEPDVYLHSDLQRQLVEILKRLGPDILLATHSTEIISECETEDIVLVSKDRQRAKRLRSPFELGGVFAQLGSSANPILTQLAKTRRVLFVEGLDFKILGQFSRKLGKRRIAVRSDFAVVATEGFNPEKVKSLKEGMEHPLGRTVLCGVILDRDYRSEAECEEIQAGLQKISQFCTVHQSKEIENFVLVPAAIERLVRRRIAERNKRGGEQKEFVHSVENLIEQFCTEKKSYVLSQFTERYKAYERKQRTAHEATLIQEAYEEFDRRWESKEERFKMVAGKDALAWLNSQIQPEYKVSVTASGIIDVMHVDEVPAAMKRLIEQIDEFAQTSAPV</sequence>
<dbReference type="InterPro" id="IPR051396">
    <property type="entry name" value="Bact_Antivir_Def_Nuclease"/>
</dbReference>
<dbReference type="Proteomes" id="UP000561438">
    <property type="component" value="Unassembled WGS sequence"/>
</dbReference>
<gene>
    <name evidence="2" type="ORF">HUV48_03685</name>
</gene>
<evidence type="ECO:0000313" key="3">
    <source>
        <dbReference type="Proteomes" id="UP000561438"/>
    </source>
</evidence>
<name>A0A850HAM4_9SPHN</name>
<comment type="caution">
    <text evidence="2">The sequence shown here is derived from an EMBL/GenBank/DDBJ whole genome shotgun (WGS) entry which is preliminary data.</text>
</comment>
<dbReference type="SUPFAM" id="SSF52540">
    <property type="entry name" value="P-loop containing nucleoside triphosphate hydrolases"/>
    <property type="match status" value="1"/>
</dbReference>
<dbReference type="Gene3D" id="3.40.50.300">
    <property type="entry name" value="P-loop containing nucleotide triphosphate hydrolases"/>
    <property type="match status" value="2"/>
</dbReference>
<organism evidence="2 3">
    <name type="scientific">Qipengyuania atrilutea</name>
    <dbReference type="NCBI Taxonomy" id="2744473"/>
    <lineage>
        <taxon>Bacteria</taxon>
        <taxon>Pseudomonadati</taxon>
        <taxon>Pseudomonadota</taxon>
        <taxon>Alphaproteobacteria</taxon>
        <taxon>Sphingomonadales</taxon>
        <taxon>Erythrobacteraceae</taxon>
        <taxon>Qipengyuania</taxon>
    </lineage>
</organism>
<dbReference type="GO" id="GO:0005524">
    <property type="term" value="F:ATP binding"/>
    <property type="evidence" value="ECO:0007669"/>
    <property type="project" value="InterPro"/>
</dbReference>